<feature type="region of interest" description="Disordered" evidence="1">
    <location>
        <begin position="1"/>
        <end position="130"/>
    </location>
</feature>
<evidence type="ECO:0000313" key="3">
    <source>
        <dbReference type="Proteomes" id="UP000335636"/>
    </source>
</evidence>
<evidence type="ECO:0000256" key="1">
    <source>
        <dbReference type="SAM" id="MobiDB-lite"/>
    </source>
</evidence>
<feature type="compositionally biased region" description="Low complexity" evidence="1">
    <location>
        <begin position="62"/>
        <end position="77"/>
    </location>
</feature>
<keyword evidence="3" id="KW-1185">Reference proteome</keyword>
<dbReference type="EMBL" id="CABDUW010000002">
    <property type="protein sequence ID" value="VTJ51161.1"/>
    <property type="molecule type" value="Genomic_DNA"/>
</dbReference>
<dbReference type="Proteomes" id="UP000335636">
    <property type="component" value="Unassembled WGS sequence"/>
</dbReference>
<comment type="caution">
    <text evidence="2">The sequence shown here is derived from an EMBL/GenBank/DDBJ whole genome shotgun (WGS) entry which is preliminary data.</text>
</comment>
<feature type="compositionally biased region" description="Low complexity" evidence="1">
    <location>
        <begin position="7"/>
        <end position="38"/>
    </location>
</feature>
<reference evidence="2" key="1">
    <citation type="submission" date="2019-04" db="EMBL/GenBank/DDBJ databases">
        <authorList>
            <person name="Alioto T."/>
            <person name="Alioto T."/>
        </authorList>
    </citation>
    <scope>NUCLEOTIDE SEQUENCE [LARGE SCALE GENOMIC DNA]</scope>
</reference>
<protein>
    <submittedName>
        <fullName evidence="2">Uncharacterized protein</fullName>
    </submittedName>
</protein>
<accession>A0A5E4A3A4</accession>
<dbReference type="AlphaFoldDB" id="A0A5E4A3A4"/>
<sequence length="130" mass="13491">MDLPQGPADSSTPSEDPSPTAGTAGPSQAPASPAASRRALLRELEAQVQAAYGQRSQEVSRGQGSLSPPLSTLSGHPQHSLSPFSPGTRARADPGEGHEGRQARGCLRKRWPLQLGPGASWAGPKWPPLS</sequence>
<proteinExistence type="predicted"/>
<feature type="compositionally biased region" description="Basic and acidic residues" evidence="1">
    <location>
        <begin position="90"/>
        <end position="102"/>
    </location>
</feature>
<name>A0A5E4A3A4_MARMO</name>
<organism evidence="2 3">
    <name type="scientific">Marmota monax</name>
    <name type="common">Woodchuck</name>
    <dbReference type="NCBI Taxonomy" id="9995"/>
    <lineage>
        <taxon>Eukaryota</taxon>
        <taxon>Metazoa</taxon>
        <taxon>Chordata</taxon>
        <taxon>Craniata</taxon>
        <taxon>Vertebrata</taxon>
        <taxon>Euteleostomi</taxon>
        <taxon>Mammalia</taxon>
        <taxon>Eutheria</taxon>
        <taxon>Euarchontoglires</taxon>
        <taxon>Glires</taxon>
        <taxon>Rodentia</taxon>
        <taxon>Sciuromorpha</taxon>
        <taxon>Sciuridae</taxon>
        <taxon>Xerinae</taxon>
        <taxon>Marmotini</taxon>
        <taxon>Marmota</taxon>
    </lineage>
</organism>
<evidence type="ECO:0000313" key="2">
    <source>
        <dbReference type="EMBL" id="VTJ51161.1"/>
    </source>
</evidence>
<gene>
    <name evidence="2" type="ORF">MONAX_5E013686</name>
</gene>